<sequence>MSGQQKQGPSGQTSKNTESGGRSFMTLSHEGNIIYGANNKQQSPPLQDKEGFTPVLGRKQSLKIKQEANNQAALESNNNVKNNSAKKPPSTSKLTPITSQIVDQQNAKNDVTIDNEMEVDDKQDRQSTSEKGKATAMEENVDEITSPAPKYPHLQAQIPCNNVPGTNRITKLKTLKSMLYKDFNVTKIVQLKRQGEPSFLISFDDQQQYDKFLEHEFTFTDNEDSIKPKMSLGRNSSEKILEREQQKQRMIQVLDIPLTIQPYEIRAVFSRYGEIEHLYTRVKGLYQHAYIRYVDENSINRFYKQWSCYLEEHTVRVIPLLLSDEERERRYGYALKLTGLPFKTLGREVNELIKETGAKAVIVPKNPKSYNPLKYSMVYFENDDQFADAAGYDYNMKGHVLYWLNIDEKACHACGSPEHLAKECDVERQVRPKYLNRKQAMKQFRGRQPQSYADAAKGRERNNNNKNGSNEISKTSSVAIELISIKEALAALNANFNAIREDNQMLRREFETCRCNQQSKEQKNVKPIKNDTLNKQKAVISTNNNNKRVHIEESGSSSDSGIALASKLLPSSDEAASKDENLENQKNYYTSNPYINIATINVKSLCLEKRVPILDVIEEKKINILGISETWLQNSEAPFIYKNITDEYITYFTNTENNYMGSGTGILIRRELDTYVFNKFDFKGRIIELDLNFRGNLKIRIIQCYIPTTGAGLTEILIFHQELKRLIDQAKQKNYEIVLMGDFNNHYDKYLERRIRGKCTKAIHKIFKYLEDKLLFDSTTLLFDINKNNNRHTFERQGNDNNMIETRIDYIWTTNFLALQINSQKLYRLDSLTTDHLMLITKFNAQEILKLKQLAKLKKQNRSKMIYAYDDMSDEDWKKYKEGTKELVLNQLKTNNCTDEISLNNKWLDFKTNLINLTQGKKIEIQKLKKG</sequence>
<evidence type="ECO:0000313" key="4">
    <source>
        <dbReference type="Proteomes" id="UP000233469"/>
    </source>
</evidence>
<reference evidence="3 4" key="2">
    <citation type="submission" date="2017-10" db="EMBL/GenBank/DDBJ databases">
        <title>Extensive intraspecific genome diversity in a model arbuscular mycorrhizal fungus.</title>
        <authorList>
            <person name="Chen E.C.H."/>
            <person name="Morin E."/>
            <person name="Baudet D."/>
            <person name="Noel J."/>
            <person name="Ndikumana S."/>
            <person name="Charron P."/>
            <person name="St-Onge C."/>
            <person name="Giorgi J."/>
            <person name="Grigoriev I.V."/>
            <person name="Roux C."/>
            <person name="Martin F.M."/>
            <person name="Corradi N."/>
        </authorList>
    </citation>
    <scope>NUCLEOTIDE SEQUENCE [LARGE SCALE GENOMIC DNA]</scope>
    <source>
        <strain evidence="3 4">C2</strain>
    </source>
</reference>
<dbReference type="Pfam" id="PF03372">
    <property type="entry name" value="Exo_endo_phos"/>
    <property type="match status" value="1"/>
</dbReference>
<dbReference type="GO" id="GO:0003676">
    <property type="term" value="F:nucleic acid binding"/>
    <property type="evidence" value="ECO:0007669"/>
    <property type="project" value="InterPro"/>
</dbReference>
<name>A0A2N1MF68_9GLOM</name>
<dbReference type="InterPro" id="IPR036691">
    <property type="entry name" value="Endo/exonu/phosph_ase_sf"/>
</dbReference>
<feature type="compositionally biased region" description="Polar residues" evidence="1">
    <location>
        <begin position="1"/>
        <end position="20"/>
    </location>
</feature>
<organism evidence="3 4">
    <name type="scientific">Rhizophagus irregularis</name>
    <dbReference type="NCBI Taxonomy" id="588596"/>
    <lineage>
        <taxon>Eukaryota</taxon>
        <taxon>Fungi</taxon>
        <taxon>Fungi incertae sedis</taxon>
        <taxon>Mucoromycota</taxon>
        <taxon>Glomeromycotina</taxon>
        <taxon>Glomeromycetes</taxon>
        <taxon>Glomerales</taxon>
        <taxon>Glomeraceae</taxon>
        <taxon>Rhizophagus</taxon>
    </lineage>
</organism>
<feature type="domain" description="Endonuclease/exonuclease/phosphatase" evidence="2">
    <location>
        <begin position="599"/>
        <end position="818"/>
    </location>
</feature>
<dbReference type="VEuPathDB" id="FungiDB:RhiirA1_479990"/>
<dbReference type="InterPro" id="IPR005135">
    <property type="entry name" value="Endo/exonuclease/phosphatase"/>
</dbReference>
<comment type="caution">
    <text evidence="3">The sequence shown here is derived from an EMBL/GenBank/DDBJ whole genome shotgun (WGS) entry which is preliminary data.</text>
</comment>
<dbReference type="SUPFAM" id="SSF56219">
    <property type="entry name" value="DNase I-like"/>
    <property type="match status" value="1"/>
</dbReference>
<dbReference type="VEuPathDB" id="FungiDB:FUN_005360"/>
<feature type="compositionally biased region" description="Basic and acidic residues" evidence="1">
    <location>
        <begin position="120"/>
        <end position="133"/>
    </location>
</feature>
<evidence type="ECO:0000259" key="2">
    <source>
        <dbReference type="Pfam" id="PF03372"/>
    </source>
</evidence>
<feature type="compositionally biased region" description="Low complexity" evidence="1">
    <location>
        <begin position="76"/>
        <end position="90"/>
    </location>
</feature>
<proteinExistence type="predicted"/>
<dbReference type="EMBL" id="LLXL01002654">
    <property type="protein sequence ID" value="PKK60274.1"/>
    <property type="molecule type" value="Genomic_DNA"/>
</dbReference>
<feature type="region of interest" description="Disordered" evidence="1">
    <location>
        <begin position="440"/>
        <end position="472"/>
    </location>
</feature>
<accession>A0A2N1MF68</accession>
<dbReference type="Gene3D" id="3.60.10.10">
    <property type="entry name" value="Endonuclease/exonuclease/phosphatase"/>
    <property type="match status" value="1"/>
</dbReference>
<dbReference type="GO" id="GO:0003824">
    <property type="term" value="F:catalytic activity"/>
    <property type="evidence" value="ECO:0007669"/>
    <property type="project" value="InterPro"/>
</dbReference>
<reference evidence="3 4" key="1">
    <citation type="submission" date="2016-04" db="EMBL/GenBank/DDBJ databases">
        <title>Genome analyses suggest a sexual origin of heterokaryosis in a supposedly ancient asexual fungus.</title>
        <authorList>
            <person name="Ropars J."/>
            <person name="Sedzielewska K."/>
            <person name="Noel J."/>
            <person name="Charron P."/>
            <person name="Farinelli L."/>
            <person name="Marton T."/>
            <person name="Kruger M."/>
            <person name="Pelin A."/>
            <person name="Brachmann A."/>
            <person name="Corradi N."/>
        </authorList>
    </citation>
    <scope>NUCLEOTIDE SEQUENCE [LARGE SCALE GENOMIC DNA]</scope>
    <source>
        <strain evidence="3 4">C2</strain>
    </source>
</reference>
<feature type="region of interest" description="Disordered" evidence="1">
    <location>
        <begin position="1"/>
        <end position="140"/>
    </location>
</feature>
<dbReference type="VEuPathDB" id="FungiDB:RhiirFUN_019217"/>
<dbReference type="InterPro" id="IPR035979">
    <property type="entry name" value="RBD_domain_sf"/>
</dbReference>
<feature type="compositionally biased region" description="Polar residues" evidence="1">
    <location>
        <begin position="91"/>
        <end position="109"/>
    </location>
</feature>
<protein>
    <recommendedName>
        <fullName evidence="2">Endonuclease/exonuclease/phosphatase domain-containing protein</fullName>
    </recommendedName>
</protein>
<dbReference type="VEuPathDB" id="FungiDB:RhiirA1_473705"/>
<dbReference type="AlphaFoldDB" id="A0A2N1MF68"/>
<evidence type="ECO:0000256" key="1">
    <source>
        <dbReference type="SAM" id="MobiDB-lite"/>
    </source>
</evidence>
<evidence type="ECO:0000313" key="3">
    <source>
        <dbReference type="EMBL" id="PKK60274.1"/>
    </source>
</evidence>
<dbReference type="Proteomes" id="UP000233469">
    <property type="component" value="Unassembled WGS sequence"/>
</dbReference>
<dbReference type="VEuPathDB" id="FungiDB:RhiirFUN_015241"/>
<dbReference type="VEuPathDB" id="FungiDB:FUN_017795"/>
<dbReference type="SUPFAM" id="SSF54928">
    <property type="entry name" value="RNA-binding domain, RBD"/>
    <property type="match status" value="1"/>
</dbReference>
<gene>
    <name evidence="3" type="ORF">RhiirC2_793566</name>
</gene>